<sequence length="519" mass="57396">MPHKVNYEDYDYGDYYEYEDYDDYDYDVEDNGEAPTPASESKQETSKPRVWSCAICTYDNEEGMSVCDICGVLRTPLVNNNRKTAPFKFDVPSPDDLVSNGLHSSKTGSKGNFLDLKSSRVSSSVSEKNGSVNTRSSAKKSDIANVLMPKDKQDSVDERNSLKNEVRASSRISDSSSVVMAKDRLGTIDEGNCSNHGTVDDSISSSVDGTESSSHTGNLTSNMKNMSSTAKSGNSTNVSARKTNSHTQYKPEKWMLPDKKGDRMTQLNLAIVGHVDSGKSTLSGRLLFLLGRITQKQMHKYEKEAKLQGKGSFAYAWALDESAEERERGITMTVAVAYFDSKNYHVVVLDSPGHKDFVPNMISGATQSDAAILVIDASVGSFEVGMNTAKGLTREHAQLIRSFGVDQLIVAVNKMDAVQYSKDRFDSIKVQLGTFLRSCGFKDASLTWIPLSALENQNLVTAPDDGIRGPVYWMQLIPYGLLLENFRSLYLCPYVTFLNHSTGRCLPVANWRLELFEVD</sequence>
<organism evidence="13 14">
    <name type="scientific">Citrus sinensis</name>
    <name type="common">Sweet orange</name>
    <name type="synonym">Citrus aurantium var. sinensis</name>
    <dbReference type="NCBI Taxonomy" id="2711"/>
    <lineage>
        <taxon>Eukaryota</taxon>
        <taxon>Viridiplantae</taxon>
        <taxon>Streptophyta</taxon>
        <taxon>Embryophyta</taxon>
        <taxon>Tracheophyta</taxon>
        <taxon>Spermatophyta</taxon>
        <taxon>Magnoliopsida</taxon>
        <taxon>eudicotyledons</taxon>
        <taxon>Gunneridae</taxon>
        <taxon>Pentapetalae</taxon>
        <taxon>rosids</taxon>
        <taxon>malvids</taxon>
        <taxon>Sapindales</taxon>
        <taxon>Rutaceae</taxon>
        <taxon>Aurantioideae</taxon>
        <taxon>Citrus</taxon>
    </lineage>
</organism>
<dbReference type="InterPro" id="IPR000795">
    <property type="entry name" value="T_Tr_GTP-bd_dom"/>
</dbReference>
<evidence type="ECO:0000313" key="13">
    <source>
        <dbReference type="EMBL" id="KDO67258.1"/>
    </source>
</evidence>
<dbReference type="PROSITE" id="PS01358">
    <property type="entry name" value="ZF_RANBP2_1"/>
    <property type="match status" value="1"/>
</dbReference>
<keyword evidence="9" id="KW-0342">GTP-binding</keyword>
<gene>
    <name evidence="13" type="ORF">CISIN_1g004202mg</name>
</gene>
<proteinExistence type="predicted"/>
<dbReference type="GO" id="GO:0003924">
    <property type="term" value="F:GTPase activity"/>
    <property type="evidence" value="ECO:0007669"/>
    <property type="project" value="InterPro"/>
</dbReference>
<name>A0A067FIU6_CITSI</name>
<dbReference type="InterPro" id="IPR036443">
    <property type="entry name" value="Znf_RanBP2_sf"/>
</dbReference>
<evidence type="ECO:0000256" key="2">
    <source>
        <dbReference type="ARBA" id="ARBA00022490"/>
    </source>
</evidence>
<keyword evidence="2" id="KW-0963">Cytoplasm</keyword>
<dbReference type="Gene3D" id="3.40.50.300">
    <property type="entry name" value="P-loop containing nucleotide triphosphate hydrolases"/>
    <property type="match status" value="1"/>
</dbReference>
<feature type="compositionally biased region" description="Polar residues" evidence="11">
    <location>
        <begin position="127"/>
        <end position="136"/>
    </location>
</feature>
<evidence type="ECO:0000313" key="14">
    <source>
        <dbReference type="Proteomes" id="UP000027120"/>
    </source>
</evidence>
<keyword evidence="6" id="KW-0378">Hydrolase</keyword>
<evidence type="ECO:0000256" key="4">
    <source>
        <dbReference type="ARBA" id="ARBA00022741"/>
    </source>
</evidence>
<feature type="domain" description="Tr-type G" evidence="12">
    <location>
        <begin position="264"/>
        <end position="489"/>
    </location>
</feature>
<feature type="region of interest" description="Disordered" evidence="11">
    <location>
        <begin position="120"/>
        <end position="177"/>
    </location>
</feature>
<evidence type="ECO:0000256" key="10">
    <source>
        <dbReference type="ARBA" id="ARBA00049117"/>
    </source>
</evidence>
<reference evidence="13 14" key="1">
    <citation type="submission" date="2014-04" db="EMBL/GenBank/DDBJ databases">
        <authorList>
            <consortium name="International Citrus Genome Consortium"/>
            <person name="Gmitter F."/>
            <person name="Chen C."/>
            <person name="Farmerie W."/>
            <person name="Harkins T."/>
            <person name="Desany B."/>
            <person name="Mohiuddin M."/>
            <person name="Kodira C."/>
            <person name="Borodovsky M."/>
            <person name="Lomsadze A."/>
            <person name="Burns P."/>
            <person name="Jenkins J."/>
            <person name="Prochnik S."/>
            <person name="Shu S."/>
            <person name="Chapman J."/>
            <person name="Pitluck S."/>
            <person name="Schmutz J."/>
            <person name="Rokhsar D."/>
        </authorList>
    </citation>
    <scope>NUCLEOTIDE SEQUENCE</scope>
</reference>
<dbReference type="GO" id="GO:0005737">
    <property type="term" value="C:cytoplasm"/>
    <property type="evidence" value="ECO:0007669"/>
    <property type="project" value="UniProtKB-SubCell"/>
</dbReference>
<keyword evidence="14" id="KW-1185">Reference proteome</keyword>
<dbReference type="Proteomes" id="UP000027120">
    <property type="component" value="Unassembled WGS sequence"/>
</dbReference>
<dbReference type="GO" id="GO:0008270">
    <property type="term" value="F:zinc ion binding"/>
    <property type="evidence" value="ECO:0007669"/>
    <property type="project" value="UniProtKB-KW"/>
</dbReference>
<evidence type="ECO:0000256" key="1">
    <source>
        <dbReference type="ARBA" id="ARBA00004496"/>
    </source>
</evidence>
<keyword evidence="7" id="KW-0862">Zinc</keyword>
<keyword evidence="8" id="KW-0648">Protein biosynthesis</keyword>
<keyword evidence="4" id="KW-0547">Nucleotide-binding</keyword>
<dbReference type="SUPFAM" id="SSF90209">
    <property type="entry name" value="Ran binding protein zinc finger-like"/>
    <property type="match status" value="1"/>
</dbReference>
<feature type="compositionally biased region" description="Basic and acidic residues" evidence="11">
    <location>
        <begin position="149"/>
        <end position="168"/>
    </location>
</feature>
<dbReference type="AlphaFoldDB" id="A0A067FIU6"/>
<dbReference type="GO" id="GO:0005525">
    <property type="term" value="F:GTP binding"/>
    <property type="evidence" value="ECO:0007669"/>
    <property type="project" value="UniProtKB-KW"/>
</dbReference>
<evidence type="ECO:0000256" key="7">
    <source>
        <dbReference type="ARBA" id="ARBA00022833"/>
    </source>
</evidence>
<dbReference type="InterPro" id="IPR001876">
    <property type="entry name" value="Znf_RanBP2"/>
</dbReference>
<dbReference type="EMBL" id="KK784897">
    <property type="protein sequence ID" value="KDO67257.1"/>
    <property type="molecule type" value="Genomic_DNA"/>
</dbReference>
<dbReference type="PRINTS" id="PR00315">
    <property type="entry name" value="ELONGATNFCT"/>
</dbReference>
<dbReference type="InterPro" id="IPR027417">
    <property type="entry name" value="P-loop_NTPase"/>
</dbReference>
<dbReference type="PANTHER" id="PTHR23115">
    <property type="entry name" value="TRANSLATION FACTOR"/>
    <property type="match status" value="1"/>
</dbReference>
<protein>
    <recommendedName>
        <fullName evidence="12">Tr-type G domain-containing protein</fullName>
    </recommendedName>
</protein>
<evidence type="ECO:0000259" key="12">
    <source>
        <dbReference type="PROSITE" id="PS51722"/>
    </source>
</evidence>
<dbReference type="EMBL" id="KK784897">
    <property type="protein sequence ID" value="KDO67258.1"/>
    <property type="molecule type" value="Genomic_DNA"/>
</dbReference>
<dbReference type="SMR" id="A0A067FIU6"/>
<dbReference type="SUPFAM" id="SSF52540">
    <property type="entry name" value="P-loop containing nucleoside triphosphate hydrolases"/>
    <property type="match status" value="1"/>
</dbReference>
<keyword evidence="5" id="KW-0863">Zinc-finger</keyword>
<dbReference type="Pfam" id="PF00009">
    <property type="entry name" value="GTP_EFTU"/>
    <property type="match status" value="1"/>
</dbReference>
<evidence type="ECO:0000256" key="9">
    <source>
        <dbReference type="ARBA" id="ARBA00023134"/>
    </source>
</evidence>
<accession>A0A067FIU6</accession>
<dbReference type="FunFam" id="3.40.50.300:FF:000204">
    <property type="entry name" value="Translation elongation factor Tu"/>
    <property type="match status" value="1"/>
</dbReference>
<evidence type="ECO:0000256" key="11">
    <source>
        <dbReference type="SAM" id="MobiDB-lite"/>
    </source>
</evidence>
<dbReference type="GO" id="GO:0006412">
    <property type="term" value="P:translation"/>
    <property type="evidence" value="ECO:0007669"/>
    <property type="project" value="UniProtKB-KW"/>
</dbReference>
<comment type="subcellular location">
    <subcellularLocation>
        <location evidence="1">Cytoplasm</location>
    </subcellularLocation>
</comment>
<evidence type="ECO:0000256" key="6">
    <source>
        <dbReference type="ARBA" id="ARBA00022801"/>
    </source>
</evidence>
<dbReference type="InterPro" id="IPR050100">
    <property type="entry name" value="TRAFAC_GTPase_members"/>
</dbReference>
<evidence type="ECO:0000256" key="5">
    <source>
        <dbReference type="ARBA" id="ARBA00022771"/>
    </source>
</evidence>
<evidence type="ECO:0000256" key="3">
    <source>
        <dbReference type="ARBA" id="ARBA00022723"/>
    </source>
</evidence>
<dbReference type="PROSITE" id="PS51722">
    <property type="entry name" value="G_TR_2"/>
    <property type="match status" value="1"/>
</dbReference>
<comment type="catalytic activity">
    <reaction evidence="10">
        <text>GTP + H2O = GDP + phosphate + H(+)</text>
        <dbReference type="Rhea" id="RHEA:19669"/>
        <dbReference type="ChEBI" id="CHEBI:15377"/>
        <dbReference type="ChEBI" id="CHEBI:15378"/>
        <dbReference type="ChEBI" id="CHEBI:37565"/>
        <dbReference type="ChEBI" id="CHEBI:43474"/>
        <dbReference type="ChEBI" id="CHEBI:58189"/>
    </reaction>
    <physiologicalReaction direction="left-to-right" evidence="10">
        <dbReference type="Rhea" id="RHEA:19670"/>
    </physiologicalReaction>
</comment>
<dbReference type="CDD" id="cd01883">
    <property type="entry name" value="EF1_alpha"/>
    <property type="match status" value="1"/>
</dbReference>
<keyword evidence="3" id="KW-0479">Metal-binding</keyword>
<feature type="region of interest" description="Disordered" evidence="11">
    <location>
        <begin position="189"/>
        <end position="247"/>
    </location>
</feature>
<evidence type="ECO:0000256" key="8">
    <source>
        <dbReference type="ARBA" id="ARBA00022917"/>
    </source>
</evidence>
<feature type="compositionally biased region" description="Polar residues" evidence="11">
    <location>
        <begin position="192"/>
        <end position="247"/>
    </location>
</feature>